<evidence type="ECO:0000313" key="4">
    <source>
        <dbReference type="Proteomes" id="UP001144036"/>
    </source>
</evidence>
<reference evidence="3" key="1">
    <citation type="submission" date="2022-11" db="EMBL/GenBank/DDBJ databases">
        <title>Nonomuraea corallina sp. nov., a new species of the genus Nonomuraea isolated from sea side sediment in Thai sea.</title>
        <authorList>
            <person name="Ngamcharungchit C."/>
            <person name="Matsumoto A."/>
            <person name="Suriyachadkun C."/>
            <person name="Panbangred W."/>
            <person name="Inahashi Y."/>
            <person name="Intra B."/>
        </authorList>
    </citation>
    <scope>NUCLEOTIDE SEQUENCE</scope>
    <source>
        <strain evidence="3">MCN248</strain>
    </source>
</reference>
<keyword evidence="2" id="KW-0732">Signal</keyword>
<feature type="chain" id="PRO_5045957658" description="DUF3558 domain-containing protein" evidence="2">
    <location>
        <begin position="24"/>
        <end position="198"/>
    </location>
</feature>
<dbReference type="EMBL" id="JAPNNL010000003">
    <property type="protein sequence ID" value="MDA0632014.1"/>
    <property type="molecule type" value="Genomic_DNA"/>
</dbReference>
<feature type="region of interest" description="Disordered" evidence="1">
    <location>
        <begin position="29"/>
        <end position="48"/>
    </location>
</feature>
<sequence length="198" mass="21993">MPFRVTRQSRSAVVGLTLLFVLAAGCTDDTSTSSPGPEAKTSSSPVVDSSPYWCDFLPQQAVRTITGLSITIEERKTGVPTTHGQCALRNDYDRLSLVWSVRDGDGVLDTARENFGDRQLATLPENLGTGLIAYTARLPRSRPYYTMMLFRCGKKRPWISVDLSEVREGRDPVSDLIELLTIARERYGQLHRCTPTPI</sequence>
<organism evidence="3 4">
    <name type="scientific">Nonomuraea corallina</name>
    <dbReference type="NCBI Taxonomy" id="2989783"/>
    <lineage>
        <taxon>Bacteria</taxon>
        <taxon>Bacillati</taxon>
        <taxon>Actinomycetota</taxon>
        <taxon>Actinomycetes</taxon>
        <taxon>Streptosporangiales</taxon>
        <taxon>Streptosporangiaceae</taxon>
        <taxon>Nonomuraea</taxon>
    </lineage>
</organism>
<keyword evidence="4" id="KW-1185">Reference proteome</keyword>
<evidence type="ECO:0000313" key="3">
    <source>
        <dbReference type="EMBL" id="MDA0632014.1"/>
    </source>
</evidence>
<name>A0ABT4S4A4_9ACTN</name>
<feature type="compositionally biased region" description="Polar residues" evidence="1">
    <location>
        <begin position="29"/>
        <end position="47"/>
    </location>
</feature>
<gene>
    <name evidence="3" type="ORF">OUY22_01195</name>
</gene>
<accession>A0ABT4S4A4</accession>
<proteinExistence type="predicted"/>
<evidence type="ECO:0000256" key="2">
    <source>
        <dbReference type="SAM" id="SignalP"/>
    </source>
</evidence>
<comment type="caution">
    <text evidence="3">The sequence shown here is derived from an EMBL/GenBank/DDBJ whole genome shotgun (WGS) entry which is preliminary data.</text>
</comment>
<evidence type="ECO:0000256" key="1">
    <source>
        <dbReference type="SAM" id="MobiDB-lite"/>
    </source>
</evidence>
<protein>
    <recommendedName>
        <fullName evidence="5">DUF3558 domain-containing protein</fullName>
    </recommendedName>
</protein>
<dbReference type="Proteomes" id="UP001144036">
    <property type="component" value="Unassembled WGS sequence"/>
</dbReference>
<feature type="signal peptide" evidence="2">
    <location>
        <begin position="1"/>
        <end position="23"/>
    </location>
</feature>
<evidence type="ECO:0008006" key="5">
    <source>
        <dbReference type="Google" id="ProtNLM"/>
    </source>
</evidence>
<dbReference type="PROSITE" id="PS51257">
    <property type="entry name" value="PROKAR_LIPOPROTEIN"/>
    <property type="match status" value="1"/>
</dbReference>
<dbReference type="RefSeq" id="WP_270152792.1">
    <property type="nucleotide sequence ID" value="NZ_JAPNNL010000003.1"/>
</dbReference>